<feature type="region of interest" description="Disordered" evidence="1">
    <location>
        <begin position="1"/>
        <end position="31"/>
    </location>
</feature>
<feature type="compositionally biased region" description="Polar residues" evidence="1">
    <location>
        <begin position="7"/>
        <end position="20"/>
    </location>
</feature>
<evidence type="ECO:0000313" key="2">
    <source>
        <dbReference type="EMBL" id="MCQ4044897.1"/>
    </source>
</evidence>
<accession>A0ABT1PHS4</accession>
<organism evidence="2 3">
    <name type="scientific">Streptantibioticus rubrisoli</name>
    <dbReference type="NCBI Taxonomy" id="1387313"/>
    <lineage>
        <taxon>Bacteria</taxon>
        <taxon>Bacillati</taxon>
        <taxon>Actinomycetota</taxon>
        <taxon>Actinomycetes</taxon>
        <taxon>Kitasatosporales</taxon>
        <taxon>Streptomycetaceae</taxon>
        <taxon>Streptantibioticus</taxon>
    </lineage>
</organism>
<name>A0ABT1PHS4_9ACTN</name>
<comment type="caution">
    <text evidence="2">The sequence shown here is derived from an EMBL/GenBank/DDBJ whole genome shotgun (WGS) entry which is preliminary data.</text>
</comment>
<proteinExistence type="predicted"/>
<keyword evidence="3" id="KW-1185">Reference proteome</keyword>
<evidence type="ECO:0008006" key="4">
    <source>
        <dbReference type="Google" id="ProtNLM"/>
    </source>
</evidence>
<dbReference type="RefSeq" id="WP_255930978.1">
    <property type="nucleotide sequence ID" value="NZ_JANFNH010000034.1"/>
</dbReference>
<evidence type="ECO:0000256" key="1">
    <source>
        <dbReference type="SAM" id="MobiDB-lite"/>
    </source>
</evidence>
<protein>
    <recommendedName>
        <fullName evidence="4">XRE family transcriptional regulator</fullName>
    </recommendedName>
</protein>
<gene>
    <name evidence="2" type="ORF">NON19_23415</name>
</gene>
<dbReference type="EMBL" id="JANFNH010000034">
    <property type="protein sequence ID" value="MCQ4044897.1"/>
    <property type="molecule type" value="Genomic_DNA"/>
</dbReference>
<evidence type="ECO:0000313" key="3">
    <source>
        <dbReference type="Proteomes" id="UP001206206"/>
    </source>
</evidence>
<dbReference type="Proteomes" id="UP001206206">
    <property type="component" value="Unassembled WGS sequence"/>
</dbReference>
<sequence>MPAQSAEPAQQGLQQANSKGNPARPRAHQTSRLEADLADALHTGPFPVALRAALAARGLALSRVQHRLAQRGIRVGVTSLSYWQRGIRRPDRPESLRAVTALEEVLELPAHALTRLLGPPSTEQPVARPYRSVLAPASALETLLAGLEAPTDGGLHTVAHYEQVRIGAHRELLYRDSHHVVRAHRDGVDRYLSIHQGDPGCDVDRIRVTAVNNCRVGRVRRHADSGMIVAELLLDARLRTGDTAVLGYRFEDGTGAPSDEYVRGFTYGGGDYVLQIAFDRCALPVRCRRFTRTSPSAARDGLVELTLNAHRTVHLVQPEVRAGVLGITWDWD</sequence>
<reference evidence="2 3" key="1">
    <citation type="submission" date="2022-06" db="EMBL/GenBank/DDBJ databases">
        <title>Draft genome sequence of type strain Streptomyces rubrisoli DSM 42083.</title>
        <authorList>
            <person name="Duangmal K."/>
            <person name="Klaysubun C."/>
        </authorList>
    </citation>
    <scope>NUCLEOTIDE SEQUENCE [LARGE SCALE GENOMIC DNA]</scope>
    <source>
        <strain evidence="2 3">DSM 42083</strain>
    </source>
</reference>